<dbReference type="Gene3D" id="3.30.70.330">
    <property type="match status" value="1"/>
</dbReference>
<keyword evidence="3" id="KW-0677">Repeat</keyword>
<evidence type="ECO:0000313" key="7">
    <source>
        <dbReference type="Proteomes" id="UP001163046"/>
    </source>
</evidence>
<reference evidence="6" key="1">
    <citation type="submission" date="2023-01" db="EMBL/GenBank/DDBJ databases">
        <title>Genome assembly of the deep-sea coral Lophelia pertusa.</title>
        <authorList>
            <person name="Herrera S."/>
            <person name="Cordes E."/>
        </authorList>
    </citation>
    <scope>NUCLEOTIDE SEQUENCE</scope>
    <source>
        <strain evidence="6">USNM1676648</strain>
        <tissue evidence="6">Polyp</tissue>
    </source>
</reference>
<dbReference type="GO" id="GO:0006417">
    <property type="term" value="P:regulation of translation"/>
    <property type="evidence" value="ECO:0007669"/>
    <property type="project" value="TreeGrafter"/>
</dbReference>
<dbReference type="OrthoDB" id="1875751at2759"/>
<dbReference type="GO" id="GO:0003729">
    <property type="term" value="F:mRNA binding"/>
    <property type="evidence" value="ECO:0007669"/>
    <property type="project" value="TreeGrafter"/>
</dbReference>
<evidence type="ECO:0000313" key="6">
    <source>
        <dbReference type="EMBL" id="KAJ7383199.1"/>
    </source>
</evidence>
<keyword evidence="4" id="KW-0694">RNA-binding</keyword>
<name>A0A9W9ZNH1_9CNID</name>
<dbReference type="InterPro" id="IPR012677">
    <property type="entry name" value="Nucleotide-bd_a/b_plait_sf"/>
</dbReference>
<comment type="caution">
    <text evidence="6">The sequence shown here is derived from an EMBL/GenBank/DDBJ whole genome shotgun (WGS) entry which is preliminary data.</text>
</comment>
<evidence type="ECO:0000256" key="1">
    <source>
        <dbReference type="ARBA" id="ARBA00004496"/>
    </source>
</evidence>
<dbReference type="SUPFAM" id="SSF54928">
    <property type="entry name" value="RNA-binding domain, RBD"/>
    <property type="match status" value="1"/>
</dbReference>
<proteinExistence type="predicted"/>
<feature type="region of interest" description="Disordered" evidence="5">
    <location>
        <begin position="298"/>
        <end position="319"/>
    </location>
</feature>
<accession>A0A9W9ZNH1</accession>
<sequence>MSKNHTAIKQTRDEEVHTAFYQHTITCRATKWHKVPSAAAPHQKLDANAHNQIISFRLSASTQFAGQTGFGFVTFETTDGFEQACRVHYHEVNGKKIEAKKAEERGPRMGGGGGGNMAMGGGQYSAFPVMPGHFAPAAPSMGRGYAGYNPMPPGYGAAAPMVGAGYGYGAGGYDQASMYAQQNPTAAAAAAAYGAAYGAVPTSAASMVQTSGGYDYSQMTAASQAGMPAATPGAQPRMDTPAAADYSAYGLGNYQQQESSYGPARTSFSSDPGSYSAYGANAADQTGYAPGATAAAAYGGGENFGRRNNVSRGFQPYGR</sequence>
<dbReference type="PANTHER" id="PTHR48032">
    <property type="entry name" value="RNA-BINDING PROTEIN MUSASHI HOMOLOG RBP6"/>
    <property type="match status" value="1"/>
</dbReference>
<evidence type="ECO:0000256" key="4">
    <source>
        <dbReference type="ARBA" id="ARBA00022884"/>
    </source>
</evidence>
<dbReference type="InterPro" id="IPR035979">
    <property type="entry name" value="RBD_domain_sf"/>
</dbReference>
<keyword evidence="2" id="KW-0963">Cytoplasm</keyword>
<comment type="subcellular location">
    <subcellularLocation>
        <location evidence="1">Cytoplasm</location>
    </subcellularLocation>
</comment>
<dbReference type="Proteomes" id="UP001163046">
    <property type="component" value="Unassembled WGS sequence"/>
</dbReference>
<dbReference type="GO" id="GO:0005737">
    <property type="term" value="C:cytoplasm"/>
    <property type="evidence" value="ECO:0007669"/>
    <property type="project" value="UniProtKB-SubCell"/>
</dbReference>
<keyword evidence="7" id="KW-1185">Reference proteome</keyword>
<dbReference type="AlphaFoldDB" id="A0A9W9ZNH1"/>
<organism evidence="6 7">
    <name type="scientific">Desmophyllum pertusum</name>
    <dbReference type="NCBI Taxonomy" id="174260"/>
    <lineage>
        <taxon>Eukaryota</taxon>
        <taxon>Metazoa</taxon>
        <taxon>Cnidaria</taxon>
        <taxon>Anthozoa</taxon>
        <taxon>Hexacorallia</taxon>
        <taxon>Scleractinia</taxon>
        <taxon>Caryophylliina</taxon>
        <taxon>Caryophylliidae</taxon>
        <taxon>Desmophyllum</taxon>
    </lineage>
</organism>
<evidence type="ECO:0000256" key="2">
    <source>
        <dbReference type="ARBA" id="ARBA00022490"/>
    </source>
</evidence>
<dbReference type="EMBL" id="MU825904">
    <property type="protein sequence ID" value="KAJ7383199.1"/>
    <property type="molecule type" value="Genomic_DNA"/>
</dbReference>
<gene>
    <name evidence="6" type="primary">DAZAP1_5</name>
    <name evidence="6" type="ORF">OS493_029997</name>
</gene>
<evidence type="ECO:0000256" key="3">
    <source>
        <dbReference type="ARBA" id="ARBA00022737"/>
    </source>
</evidence>
<evidence type="ECO:0000256" key="5">
    <source>
        <dbReference type="SAM" id="MobiDB-lite"/>
    </source>
</evidence>
<protein>
    <submittedName>
        <fullName evidence="6">DAZ-associated protein 1</fullName>
    </submittedName>
</protein>
<dbReference type="PANTHER" id="PTHR48032:SF18">
    <property type="entry name" value="RRM DOMAIN-CONTAINING PROTEIN"/>
    <property type="match status" value="1"/>
</dbReference>